<reference evidence="3" key="1">
    <citation type="submission" date="2018-12" db="EMBL/GenBank/DDBJ databases">
        <title>Three Rhizobium rhizogenes strains isolated from the same crown gall tumor carry diverse plasmids.</title>
        <authorList>
            <person name="Pulawska J."/>
            <person name="Kuzmanovic N."/>
        </authorList>
    </citation>
    <scope>NUCLEOTIDE SEQUENCE</scope>
    <source>
        <strain evidence="3">C6.5</strain>
        <plasmid evidence="3">pC6.5b</plasmid>
    </source>
</reference>
<organism evidence="3">
    <name type="scientific">Rhizobium rhizogenes</name>
    <name type="common">Agrobacterium rhizogenes</name>
    <dbReference type="NCBI Taxonomy" id="359"/>
    <lineage>
        <taxon>Bacteria</taxon>
        <taxon>Pseudomonadati</taxon>
        <taxon>Pseudomonadota</taxon>
        <taxon>Alphaproteobacteria</taxon>
        <taxon>Hyphomicrobiales</taxon>
        <taxon>Rhizobiaceae</taxon>
        <taxon>Rhizobium/Agrobacterium group</taxon>
        <taxon>Rhizobium</taxon>
    </lineage>
</organism>
<evidence type="ECO:0000313" key="3">
    <source>
        <dbReference type="EMBL" id="QCL10207.1"/>
    </source>
</evidence>
<keyword evidence="1" id="KW-0175">Coiled coil</keyword>
<proteinExistence type="predicted"/>
<feature type="coiled-coil region" evidence="1">
    <location>
        <begin position="102"/>
        <end position="132"/>
    </location>
</feature>
<protein>
    <submittedName>
        <fullName evidence="3">Putative transcriptional regulator syrB2</fullName>
    </submittedName>
</protein>
<name>A0A7S5DSX2_RHIRH</name>
<dbReference type="RefSeq" id="WP_174048960.1">
    <property type="nucleotide sequence ID" value="NZ_MK318987.1"/>
</dbReference>
<accession>A0A7S5DSX2</accession>
<feature type="compositionally biased region" description="Low complexity" evidence="2">
    <location>
        <begin position="37"/>
        <end position="50"/>
    </location>
</feature>
<geneLocation type="plasmid" evidence="3">
    <name>pC6.5b</name>
</geneLocation>
<gene>
    <name evidence="3" type="ORF">pC6.5b_313</name>
</gene>
<feature type="region of interest" description="Disordered" evidence="2">
    <location>
        <begin position="1"/>
        <end position="74"/>
    </location>
</feature>
<evidence type="ECO:0000256" key="2">
    <source>
        <dbReference type="SAM" id="MobiDB-lite"/>
    </source>
</evidence>
<keyword evidence="3" id="KW-0614">Plasmid</keyword>
<dbReference type="AlphaFoldDB" id="A0A7S5DSX2"/>
<dbReference type="EMBL" id="MK318987">
    <property type="protein sequence ID" value="QCL10207.1"/>
    <property type="molecule type" value="Genomic_DNA"/>
</dbReference>
<evidence type="ECO:0000256" key="1">
    <source>
        <dbReference type="SAM" id="Coils"/>
    </source>
</evidence>
<sequence>MADENNAGSVIGALVTDAPAKTPVPTKPHALRRQKTSAETTVAAATAAKAPSVNRKKSDEQVVETNPTPAKTPFADKSKMKVTAKNTATEQAVQAAGTSVPAIDEIADLIQLEEENKRLRKTLADKLRAENADLRKRLGLA</sequence>